<dbReference type="Proteomes" id="UP000236630">
    <property type="component" value="Unassembled WGS sequence"/>
</dbReference>
<sequence length="66" mass="8076">MPLDHKLGYHMIWSLIQKPWMRVYESSEYEGRLFRKIYAPDSHYSHRNRQVTISCYLLVLLLVFVF</sequence>
<proteinExistence type="predicted"/>
<name>A0A2H5PRK6_CITUN</name>
<protein>
    <submittedName>
        <fullName evidence="1">Uncharacterized protein</fullName>
    </submittedName>
</protein>
<evidence type="ECO:0000313" key="1">
    <source>
        <dbReference type="EMBL" id="GAY54735.1"/>
    </source>
</evidence>
<reference evidence="1 2" key="1">
    <citation type="journal article" date="2017" name="Front. Genet.">
        <title>Draft sequencing of the heterozygous diploid genome of Satsuma (Citrus unshiu Marc.) using a hybrid assembly approach.</title>
        <authorList>
            <person name="Shimizu T."/>
            <person name="Tanizawa Y."/>
            <person name="Mochizuki T."/>
            <person name="Nagasaki H."/>
            <person name="Yoshioka T."/>
            <person name="Toyoda A."/>
            <person name="Fujiyama A."/>
            <person name="Kaminuma E."/>
            <person name="Nakamura Y."/>
        </authorList>
    </citation>
    <scope>NUCLEOTIDE SEQUENCE [LARGE SCALE GENOMIC DNA]</scope>
    <source>
        <strain evidence="2">cv. Miyagawa wase</strain>
    </source>
</reference>
<evidence type="ECO:0000313" key="2">
    <source>
        <dbReference type="Proteomes" id="UP000236630"/>
    </source>
</evidence>
<dbReference type="AlphaFoldDB" id="A0A2H5PRK6"/>
<organism evidence="1 2">
    <name type="scientific">Citrus unshiu</name>
    <name type="common">Satsuma mandarin</name>
    <name type="synonym">Citrus nobilis var. unshiu</name>
    <dbReference type="NCBI Taxonomy" id="55188"/>
    <lineage>
        <taxon>Eukaryota</taxon>
        <taxon>Viridiplantae</taxon>
        <taxon>Streptophyta</taxon>
        <taxon>Embryophyta</taxon>
        <taxon>Tracheophyta</taxon>
        <taxon>Spermatophyta</taxon>
        <taxon>Magnoliopsida</taxon>
        <taxon>eudicotyledons</taxon>
        <taxon>Gunneridae</taxon>
        <taxon>Pentapetalae</taxon>
        <taxon>rosids</taxon>
        <taxon>malvids</taxon>
        <taxon>Sapindales</taxon>
        <taxon>Rutaceae</taxon>
        <taxon>Aurantioideae</taxon>
        <taxon>Citrus</taxon>
    </lineage>
</organism>
<comment type="caution">
    <text evidence="1">The sequence shown here is derived from an EMBL/GenBank/DDBJ whole genome shotgun (WGS) entry which is preliminary data.</text>
</comment>
<keyword evidence="2" id="KW-1185">Reference proteome</keyword>
<accession>A0A2H5PRK6</accession>
<dbReference type="EMBL" id="BDQV01000109">
    <property type="protein sequence ID" value="GAY54735.1"/>
    <property type="molecule type" value="Genomic_DNA"/>
</dbReference>
<gene>
    <name evidence="1" type="ORF">CUMW_159010</name>
</gene>